<dbReference type="InterPro" id="IPR050979">
    <property type="entry name" value="LD-transpeptidase"/>
</dbReference>
<dbReference type="AlphaFoldDB" id="A0A1M4UNK2"/>
<evidence type="ECO:0000256" key="10">
    <source>
        <dbReference type="SAM" id="MobiDB-lite"/>
    </source>
</evidence>
<sequence length="157" mass="16744">MLSVTAGSHAWAGEVMTFDSAGAAPGTIIVHTEERRLYLVVSRGVAVRYAVGVGRAGRQWQGTSTISGKYLKPNWEPPSDVRRDSPQLPEIIPSGSPQNPMGAAAMTIAGGLYAIHGTNKPESIGKFVSYGCIRMFNEDILDVFSRVNVGTTVIVVP</sequence>
<evidence type="ECO:0000313" key="12">
    <source>
        <dbReference type="EMBL" id="SHE58160.1"/>
    </source>
</evidence>
<dbReference type="STRING" id="1122133.SAMN02745157_0496"/>
<evidence type="ECO:0000259" key="11">
    <source>
        <dbReference type="PROSITE" id="PS52029"/>
    </source>
</evidence>
<dbReference type="PROSITE" id="PS52029">
    <property type="entry name" value="LD_TPASE"/>
    <property type="match status" value="1"/>
</dbReference>
<dbReference type="GO" id="GO:0005576">
    <property type="term" value="C:extracellular region"/>
    <property type="evidence" value="ECO:0007669"/>
    <property type="project" value="TreeGrafter"/>
</dbReference>
<accession>A0A1M4UNK2</accession>
<organism evidence="12 13">
    <name type="scientific">Kaistia soli DSM 19436</name>
    <dbReference type="NCBI Taxonomy" id="1122133"/>
    <lineage>
        <taxon>Bacteria</taxon>
        <taxon>Pseudomonadati</taxon>
        <taxon>Pseudomonadota</taxon>
        <taxon>Alphaproteobacteria</taxon>
        <taxon>Hyphomicrobiales</taxon>
        <taxon>Kaistiaceae</taxon>
        <taxon>Kaistia</taxon>
    </lineage>
</organism>
<keyword evidence="6 9" id="KW-0133">Cell shape</keyword>
<dbReference type="GO" id="GO:0016757">
    <property type="term" value="F:glycosyltransferase activity"/>
    <property type="evidence" value="ECO:0007669"/>
    <property type="project" value="UniProtKB-KW"/>
</dbReference>
<evidence type="ECO:0000256" key="3">
    <source>
        <dbReference type="ARBA" id="ARBA00022676"/>
    </source>
</evidence>
<keyword evidence="13" id="KW-1185">Reference proteome</keyword>
<dbReference type="FunFam" id="2.40.440.10:FF:000002">
    <property type="entry name" value="L,D-transpeptidase ErfK/SrfK"/>
    <property type="match status" value="1"/>
</dbReference>
<feature type="active site" description="Nucleophile" evidence="9">
    <location>
        <position position="132"/>
    </location>
</feature>
<evidence type="ECO:0000313" key="13">
    <source>
        <dbReference type="Proteomes" id="UP000184485"/>
    </source>
</evidence>
<dbReference type="CDD" id="cd16913">
    <property type="entry name" value="YkuD_like"/>
    <property type="match status" value="1"/>
</dbReference>
<evidence type="ECO:0000256" key="2">
    <source>
        <dbReference type="ARBA" id="ARBA00005992"/>
    </source>
</evidence>
<protein>
    <submittedName>
        <fullName evidence="12">L,D-transpeptidase catalytic domain</fullName>
    </submittedName>
</protein>
<dbReference type="Pfam" id="PF03734">
    <property type="entry name" value="YkuD"/>
    <property type="match status" value="1"/>
</dbReference>
<evidence type="ECO:0000256" key="5">
    <source>
        <dbReference type="ARBA" id="ARBA00022801"/>
    </source>
</evidence>
<dbReference type="EMBL" id="FQUP01000001">
    <property type="protein sequence ID" value="SHE58160.1"/>
    <property type="molecule type" value="Genomic_DNA"/>
</dbReference>
<dbReference type="GO" id="GO:0071555">
    <property type="term" value="P:cell wall organization"/>
    <property type="evidence" value="ECO:0007669"/>
    <property type="project" value="UniProtKB-UniRule"/>
</dbReference>
<dbReference type="UniPathway" id="UPA00219"/>
<evidence type="ECO:0000256" key="1">
    <source>
        <dbReference type="ARBA" id="ARBA00004752"/>
    </source>
</evidence>
<name>A0A1M4UNK2_9HYPH</name>
<feature type="domain" description="L,D-TPase catalytic" evidence="11">
    <location>
        <begin position="26"/>
        <end position="156"/>
    </location>
</feature>
<feature type="active site" description="Proton donor/acceptor" evidence="9">
    <location>
        <position position="116"/>
    </location>
</feature>
<reference evidence="12 13" key="1">
    <citation type="submission" date="2016-11" db="EMBL/GenBank/DDBJ databases">
        <authorList>
            <person name="Jaros S."/>
            <person name="Januszkiewicz K."/>
            <person name="Wedrychowicz H."/>
        </authorList>
    </citation>
    <scope>NUCLEOTIDE SEQUENCE [LARGE SCALE GENOMIC DNA]</scope>
    <source>
        <strain evidence="12 13">DSM 19436</strain>
    </source>
</reference>
<dbReference type="PANTHER" id="PTHR30582">
    <property type="entry name" value="L,D-TRANSPEPTIDASE"/>
    <property type="match status" value="1"/>
</dbReference>
<dbReference type="InterPro" id="IPR038063">
    <property type="entry name" value="Transpep_catalytic_dom"/>
</dbReference>
<keyword evidence="3" id="KW-0328">Glycosyltransferase</keyword>
<evidence type="ECO:0000256" key="4">
    <source>
        <dbReference type="ARBA" id="ARBA00022679"/>
    </source>
</evidence>
<evidence type="ECO:0000256" key="7">
    <source>
        <dbReference type="ARBA" id="ARBA00022984"/>
    </source>
</evidence>
<dbReference type="GO" id="GO:0008360">
    <property type="term" value="P:regulation of cell shape"/>
    <property type="evidence" value="ECO:0007669"/>
    <property type="project" value="UniProtKB-UniRule"/>
</dbReference>
<dbReference type="GO" id="GO:0018104">
    <property type="term" value="P:peptidoglycan-protein cross-linking"/>
    <property type="evidence" value="ECO:0007669"/>
    <property type="project" value="TreeGrafter"/>
</dbReference>
<comment type="pathway">
    <text evidence="1 9">Cell wall biogenesis; peptidoglycan biosynthesis.</text>
</comment>
<dbReference type="Proteomes" id="UP000184485">
    <property type="component" value="Unassembled WGS sequence"/>
</dbReference>
<dbReference type="Gene3D" id="2.40.440.10">
    <property type="entry name" value="L,D-transpeptidase catalytic domain-like"/>
    <property type="match status" value="1"/>
</dbReference>
<dbReference type="SUPFAM" id="SSF141523">
    <property type="entry name" value="L,D-transpeptidase catalytic domain-like"/>
    <property type="match status" value="1"/>
</dbReference>
<comment type="similarity">
    <text evidence="2">Belongs to the YkuD family.</text>
</comment>
<evidence type="ECO:0000256" key="9">
    <source>
        <dbReference type="PROSITE-ProRule" id="PRU01373"/>
    </source>
</evidence>
<dbReference type="PANTHER" id="PTHR30582:SF24">
    <property type="entry name" value="L,D-TRANSPEPTIDASE ERFK_SRFK-RELATED"/>
    <property type="match status" value="1"/>
</dbReference>
<gene>
    <name evidence="12" type="ORF">SAMN02745157_0496</name>
</gene>
<proteinExistence type="inferred from homology"/>
<keyword evidence="7 9" id="KW-0573">Peptidoglycan synthesis</keyword>
<keyword evidence="4" id="KW-0808">Transferase</keyword>
<dbReference type="InterPro" id="IPR005490">
    <property type="entry name" value="LD_TPept_cat_dom"/>
</dbReference>
<feature type="region of interest" description="Disordered" evidence="10">
    <location>
        <begin position="72"/>
        <end position="96"/>
    </location>
</feature>
<keyword evidence="5" id="KW-0378">Hydrolase</keyword>
<evidence type="ECO:0000256" key="6">
    <source>
        <dbReference type="ARBA" id="ARBA00022960"/>
    </source>
</evidence>
<keyword evidence="8 9" id="KW-0961">Cell wall biogenesis/degradation</keyword>
<evidence type="ECO:0000256" key="8">
    <source>
        <dbReference type="ARBA" id="ARBA00023316"/>
    </source>
</evidence>
<dbReference type="GO" id="GO:0071972">
    <property type="term" value="F:peptidoglycan L,D-transpeptidase activity"/>
    <property type="evidence" value="ECO:0007669"/>
    <property type="project" value="TreeGrafter"/>
</dbReference>